<dbReference type="Proteomes" id="UP000807025">
    <property type="component" value="Unassembled WGS sequence"/>
</dbReference>
<protein>
    <submittedName>
        <fullName evidence="1">Uncharacterized protein</fullName>
    </submittedName>
</protein>
<dbReference type="OrthoDB" id="3095338at2759"/>
<comment type="caution">
    <text evidence="1">The sequence shown here is derived from an EMBL/GenBank/DDBJ whole genome shotgun (WGS) entry which is preliminary data.</text>
</comment>
<dbReference type="AlphaFoldDB" id="A0A9P5ZGU3"/>
<gene>
    <name evidence="1" type="ORF">BDN71DRAFT_1514551</name>
</gene>
<keyword evidence="2" id="KW-1185">Reference proteome</keyword>
<dbReference type="EMBL" id="MU154881">
    <property type="protein sequence ID" value="KAF9486860.1"/>
    <property type="molecule type" value="Genomic_DNA"/>
</dbReference>
<accession>A0A9P5ZGU3</accession>
<proteinExistence type="predicted"/>
<evidence type="ECO:0000313" key="2">
    <source>
        <dbReference type="Proteomes" id="UP000807025"/>
    </source>
</evidence>
<reference evidence="1" key="1">
    <citation type="submission" date="2020-11" db="EMBL/GenBank/DDBJ databases">
        <authorList>
            <consortium name="DOE Joint Genome Institute"/>
            <person name="Ahrendt S."/>
            <person name="Riley R."/>
            <person name="Andreopoulos W."/>
            <person name="Labutti K."/>
            <person name="Pangilinan J."/>
            <person name="Ruiz-Duenas F.J."/>
            <person name="Barrasa J.M."/>
            <person name="Sanchez-Garcia M."/>
            <person name="Camarero S."/>
            <person name="Miyauchi S."/>
            <person name="Serrano A."/>
            <person name="Linde D."/>
            <person name="Babiker R."/>
            <person name="Drula E."/>
            <person name="Ayuso-Fernandez I."/>
            <person name="Pacheco R."/>
            <person name="Padilla G."/>
            <person name="Ferreira P."/>
            <person name="Barriuso J."/>
            <person name="Kellner H."/>
            <person name="Castanera R."/>
            <person name="Alfaro M."/>
            <person name="Ramirez L."/>
            <person name="Pisabarro A.G."/>
            <person name="Kuo A."/>
            <person name="Tritt A."/>
            <person name="Lipzen A."/>
            <person name="He G."/>
            <person name="Yan M."/>
            <person name="Ng V."/>
            <person name="Cullen D."/>
            <person name="Martin F."/>
            <person name="Rosso M.-N."/>
            <person name="Henrissat B."/>
            <person name="Hibbett D."/>
            <person name="Martinez A.T."/>
            <person name="Grigoriev I.V."/>
        </authorList>
    </citation>
    <scope>NUCLEOTIDE SEQUENCE</scope>
    <source>
        <strain evidence="1">ATCC 90797</strain>
    </source>
</reference>
<evidence type="ECO:0000313" key="1">
    <source>
        <dbReference type="EMBL" id="KAF9486860.1"/>
    </source>
</evidence>
<sequence length="346" mass="38976">MDITADPDDGLRLLSSDEQLAIEQGTSTLDTKSEDEGGNNLKKRYLSCKEVADELLEHYSVRAIHRFEDAWNAAALSAYKHRDMLLQIKDKDDIRQQLLQCVHTADKLIRQACKACGVKEDDIAEQLHHIKWPQIDASADLVTFDATLAVVTWLAKHTEFKMKKKDAKRKEPRHNNCPAFYHTEDNGNRTIRYLTQSECLSTMADPHKNPGVLEIPPEDAAQVFTTRKGYTTCISHKKNPLGYVNNFQLSDKVALNCGCSISSGLLELWLEKTAAAAGVPIVEAGVFELCGLQAEELFTSKEDRLIRTVEWGLLKLTNMFGLRPGEEELEGTWAMFEKALRVIRSE</sequence>
<name>A0A9P5ZGU3_PLEER</name>
<organism evidence="1 2">
    <name type="scientific">Pleurotus eryngii</name>
    <name type="common">Boletus of the steppes</name>
    <dbReference type="NCBI Taxonomy" id="5323"/>
    <lineage>
        <taxon>Eukaryota</taxon>
        <taxon>Fungi</taxon>
        <taxon>Dikarya</taxon>
        <taxon>Basidiomycota</taxon>
        <taxon>Agaricomycotina</taxon>
        <taxon>Agaricomycetes</taxon>
        <taxon>Agaricomycetidae</taxon>
        <taxon>Agaricales</taxon>
        <taxon>Pleurotineae</taxon>
        <taxon>Pleurotaceae</taxon>
        <taxon>Pleurotus</taxon>
    </lineage>
</organism>